<dbReference type="GO" id="GO:0016887">
    <property type="term" value="F:ATP hydrolysis activity"/>
    <property type="evidence" value="ECO:0007669"/>
    <property type="project" value="InterPro"/>
</dbReference>
<protein>
    <submittedName>
        <fullName evidence="10">ABC transporter ATP-binding protein</fullName>
    </submittedName>
</protein>
<dbReference type="GO" id="GO:0042626">
    <property type="term" value="F:ATPase-coupled transmembrane transporter activity"/>
    <property type="evidence" value="ECO:0007669"/>
    <property type="project" value="TreeGrafter"/>
</dbReference>
<comment type="subcellular location">
    <subcellularLocation>
        <location evidence="1">Cell membrane</location>
        <topology evidence="1">Peripheral membrane protein</topology>
    </subcellularLocation>
</comment>
<feature type="domain" description="ABC transporter" evidence="9">
    <location>
        <begin position="12"/>
        <end position="252"/>
    </location>
</feature>
<evidence type="ECO:0000256" key="8">
    <source>
        <dbReference type="ARBA" id="ARBA00023136"/>
    </source>
</evidence>
<dbReference type="InterPro" id="IPR017871">
    <property type="entry name" value="ABC_transporter-like_CS"/>
</dbReference>
<dbReference type="PANTHER" id="PTHR43553">
    <property type="entry name" value="HEAVY METAL TRANSPORTER"/>
    <property type="match status" value="1"/>
</dbReference>
<dbReference type="InterPro" id="IPR003593">
    <property type="entry name" value="AAA+_ATPase"/>
</dbReference>
<keyword evidence="7" id="KW-1278">Translocase</keyword>
<dbReference type="Pfam" id="PF00005">
    <property type="entry name" value="ABC_tran"/>
    <property type="match status" value="2"/>
</dbReference>
<evidence type="ECO:0000313" key="10">
    <source>
        <dbReference type="EMBL" id="AZS13647.1"/>
    </source>
</evidence>
<dbReference type="EMBL" id="CP034346">
    <property type="protein sequence ID" value="AZS13647.1"/>
    <property type="molecule type" value="Genomic_DNA"/>
</dbReference>
<organism evidence="10 11">
    <name type="scientific">Paenibacillus lutimineralis</name>
    <dbReference type="NCBI Taxonomy" id="2707005"/>
    <lineage>
        <taxon>Bacteria</taxon>
        <taxon>Bacillati</taxon>
        <taxon>Bacillota</taxon>
        <taxon>Bacilli</taxon>
        <taxon>Bacillales</taxon>
        <taxon>Paenibacillaceae</taxon>
        <taxon>Paenibacillus</taxon>
    </lineage>
</organism>
<keyword evidence="4" id="KW-1003">Cell membrane</keyword>
<dbReference type="InterPro" id="IPR003439">
    <property type="entry name" value="ABC_transporter-like_ATP-bd"/>
</dbReference>
<evidence type="ECO:0000256" key="1">
    <source>
        <dbReference type="ARBA" id="ARBA00004202"/>
    </source>
</evidence>
<accession>A0A3S9UU45</accession>
<dbReference type="PROSITE" id="PS50893">
    <property type="entry name" value="ABC_TRANSPORTER_2"/>
    <property type="match status" value="2"/>
</dbReference>
<keyword evidence="3" id="KW-0813">Transport</keyword>
<evidence type="ECO:0000256" key="4">
    <source>
        <dbReference type="ARBA" id="ARBA00022475"/>
    </source>
</evidence>
<gene>
    <name evidence="10" type="ORF">EI981_03575</name>
</gene>
<dbReference type="PANTHER" id="PTHR43553:SF24">
    <property type="entry name" value="ENERGY-COUPLING FACTOR TRANSPORTER ATP-BINDING PROTEIN ECFA1"/>
    <property type="match status" value="1"/>
</dbReference>
<sequence>MNSPAEALTYPLELRDVTYAYTEDAKPVLREISFLVEPGEWVHVTGDSGSGKSTLAQLLCGYLPRTGGGFRSGKLSVNEVDPAEEGAIREVAERIGVVFQDPDAQLVQGRVEDEVAFGPENMCCDLSEIERRVVESLAEVDLSDYRMANVHNLSGGQRQRAAIAAVLSMETPILVLDEPAASLDAAAKERLLLLLDKLQGQGRTIVTLSGRIDEFAAAAGRLIVLEHGNIILDGPSEHLLEQKRMSLVKLGLLPDRIQIGLGGDTSSTLEAEAEAEVHFPIAPSIKPLLEIKDLSYAYDLNKGNVLKNISLSLNAGEWKLLCGENGSGKTTLSRLFMGLLDPPKGKVWWQEQDIARLSLPEIAQDIGYVFQQPEHQFVANTVLEELLFGPRAVQGLGPRERTPEPMLEQAKALLAIAGLQGREHISPYMLSGGEKRLLSVAAAMIVPKKLYILDEPTAGIDLHGAAKLGALCREAVAFGAALVMITHEPELFAGEKASIWRMNQGSLKTGDSLFRN</sequence>
<dbReference type="PROSITE" id="PS00211">
    <property type="entry name" value="ABC_TRANSPORTER_1"/>
    <property type="match status" value="2"/>
</dbReference>
<reference evidence="11" key="1">
    <citation type="submission" date="2018-12" db="EMBL/GenBank/DDBJ databases">
        <title>Complete genome sequence of Paenibacillus sp. MBLB1234.</title>
        <authorList>
            <person name="Nam Y.-D."/>
            <person name="Kang J."/>
            <person name="Chung W.-H."/>
            <person name="Park Y.S."/>
        </authorList>
    </citation>
    <scope>NUCLEOTIDE SEQUENCE [LARGE SCALE GENOMIC DNA]</scope>
    <source>
        <strain evidence="11">MBLB1234</strain>
    </source>
</reference>
<keyword evidence="6 10" id="KW-0067">ATP-binding</keyword>
<dbReference type="Gene3D" id="3.40.50.300">
    <property type="entry name" value="P-loop containing nucleotide triphosphate hydrolases"/>
    <property type="match status" value="2"/>
</dbReference>
<dbReference type="OrthoDB" id="501320at2"/>
<dbReference type="AlphaFoldDB" id="A0A3S9UU45"/>
<dbReference type="GO" id="GO:0005524">
    <property type="term" value="F:ATP binding"/>
    <property type="evidence" value="ECO:0007669"/>
    <property type="project" value="UniProtKB-KW"/>
</dbReference>
<evidence type="ECO:0000256" key="5">
    <source>
        <dbReference type="ARBA" id="ARBA00022741"/>
    </source>
</evidence>
<dbReference type="SMART" id="SM00382">
    <property type="entry name" value="AAA"/>
    <property type="match status" value="2"/>
</dbReference>
<dbReference type="Proteomes" id="UP000270678">
    <property type="component" value="Chromosome"/>
</dbReference>
<evidence type="ECO:0000259" key="9">
    <source>
        <dbReference type="PROSITE" id="PS50893"/>
    </source>
</evidence>
<dbReference type="SUPFAM" id="SSF52540">
    <property type="entry name" value="P-loop containing nucleoside triphosphate hydrolases"/>
    <property type="match status" value="2"/>
</dbReference>
<evidence type="ECO:0000313" key="11">
    <source>
        <dbReference type="Proteomes" id="UP000270678"/>
    </source>
</evidence>
<dbReference type="NCBIfam" id="NF010167">
    <property type="entry name" value="PRK13648.1"/>
    <property type="match status" value="2"/>
</dbReference>
<keyword evidence="5" id="KW-0547">Nucleotide-binding</keyword>
<dbReference type="CDD" id="cd03225">
    <property type="entry name" value="ABC_cobalt_CbiO_domain1"/>
    <property type="match status" value="2"/>
</dbReference>
<evidence type="ECO:0000256" key="2">
    <source>
        <dbReference type="ARBA" id="ARBA00005417"/>
    </source>
</evidence>
<evidence type="ECO:0000256" key="3">
    <source>
        <dbReference type="ARBA" id="ARBA00022448"/>
    </source>
</evidence>
<comment type="similarity">
    <text evidence="2">Belongs to the ABC transporter superfamily.</text>
</comment>
<dbReference type="KEGG" id="plut:EI981_03575"/>
<proteinExistence type="inferred from homology"/>
<keyword evidence="8" id="KW-0472">Membrane</keyword>
<dbReference type="InterPro" id="IPR050095">
    <property type="entry name" value="ECF_ABC_transporter_ATP-bd"/>
</dbReference>
<keyword evidence="11" id="KW-1185">Reference proteome</keyword>
<evidence type="ECO:0000256" key="7">
    <source>
        <dbReference type="ARBA" id="ARBA00022967"/>
    </source>
</evidence>
<evidence type="ECO:0000256" key="6">
    <source>
        <dbReference type="ARBA" id="ARBA00022840"/>
    </source>
</evidence>
<dbReference type="InterPro" id="IPR027417">
    <property type="entry name" value="P-loop_NTPase"/>
</dbReference>
<dbReference type="RefSeq" id="WP_126995522.1">
    <property type="nucleotide sequence ID" value="NZ_CP034346.1"/>
</dbReference>
<dbReference type="GO" id="GO:0043190">
    <property type="term" value="C:ATP-binding cassette (ABC) transporter complex"/>
    <property type="evidence" value="ECO:0007669"/>
    <property type="project" value="TreeGrafter"/>
</dbReference>
<name>A0A3S9UU45_9BACL</name>
<dbReference type="InterPro" id="IPR015856">
    <property type="entry name" value="ABC_transpr_CbiO/EcfA_su"/>
</dbReference>
<feature type="domain" description="ABC transporter" evidence="9">
    <location>
        <begin position="289"/>
        <end position="515"/>
    </location>
</feature>